<reference evidence="1 2" key="1">
    <citation type="journal article" date="2020" name="Cell">
        <title>Large-Scale Comparative Analyses of Tick Genomes Elucidate Their Genetic Diversity and Vector Capacities.</title>
        <authorList>
            <consortium name="Tick Genome and Microbiome Consortium (TIGMIC)"/>
            <person name="Jia N."/>
            <person name="Wang J."/>
            <person name="Shi W."/>
            <person name="Du L."/>
            <person name="Sun Y."/>
            <person name="Zhan W."/>
            <person name="Jiang J.F."/>
            <person name="Wang Q."/>
            <person name="Zhang B."/>
            <person name="Ji P."/>
            <person name="Bell-Sakyi L."/>
            <person name="Cui X.M."/>
            <person name="Yuan T.T."/>
            <person name="Jiang B.G."/>
            <person name="Yang W.F."/>
            <person name="Lam T.T."/>
            <person name="Chang Q.C."/>
            <person name="Ding S.J."/>
            <person name="Wang X.J."/>
            <person name="Zhu J.G."/>
            <person name="Ruan X.D."/>
            <person name="Zhao L."/>
            <person name="Wei J.T."/>
            <person name="Ye R.Z."/>
            <person name="Que T.C."/>
            <person name="Du C.H."/>
            <person name="Zhou Y.H."/>
            <person name="Cheng J.X."/>
            <person name="Dai P.F."/>
            <person name="Guo W.B."/>
            <person name="Han X.H."/>
            <person name="Huang E.J."/>
            <person name="Li L.F."/>
            <person name="Wei W."/>
            <person name="Gao Y.C."/>
            <person name="Liu J.Z."/>
            <person name="Shao H.Z."/>
            <person name="Wang X."/>
            <person name="Wang C.C."/>
            <person name="Yang T.C."/>
            <person name="Huo Q.B."/>
            <person name="Li W."/>
            <person name="Chen H.Y."/>
            <person name="Chen S.E."/>
            <person name="Zhou L.G."/>
            <person name="Ni X.B."/>
            <person name="Tian J.H."/>
            <person name="Sheng Y."/>
            <person name="Liu T."/>
            <person name="Pan Y.S."/>
            <person name="Xia L.Y."/>
            <person name="Li J."/>
            <person name="Zhao F."/>
            <person name="Cao W.C."/>
        </authorList>
    </citation>
    <scope>NUCLEOTIDE SEQUENCE [LARGE SCALE GENOMIC DNA]</scope>
    <source>
        <strain evidence="1">HaeL-2018</strain>
    </source>
</reference>
<organism evidence="1 2">
    <name type="scientific">Haemaphysalis longicornis</name>
    <name type="common">Bush tick</name>
    <dbReference type="NCBI Taxonomy" id="44386"/>
    <lineage>
        <taxon>Eukaryota</taxon>
        <taxon>Metazoa</taxon>
        <taxon>Ecdysozoa</taxon>
        <taxon>Arthropoda</taxon>
        <taxon>Chelicerata</taxon>
        <taxon>Arachnida</taxon>
        <taxon>Acari</taxon>
        <taxon>Parasitiformes</taxon>
        <taxon>Ixodida</taxon>
        <taxon>Ixodoidea</taxon>
        <taxon>Ixodidae</taxon>
        <taxon>Haemaphysalinae</taxon>
        <taxon>Haemaphysalis</taxon>
    </lineage>
</organism>
<gene>
    <name evidence="1" type="ORF">HPB48_021086</name>
</gene>
<dbReference type="PANTHER" id="PTHR31751">
    <property type="entry name" value="SI:CH211-108C17.2-RELATED-RELATED"/>
    <property type="match status" value="1"/>
</dbReference>
<dbReference type="OrthoDB" id="6512366at2759"/>
<keyword evidence="2" id="KW-1185">Reference proteome</keyword>
<evidence type="ECO:0000313" key="1">
    <source>
        <dbReference type="EMBL" id="KAH9365095.1"/>
    </source>
</evidence>
<name>A0A9J6FQI3_HAELO</name>
<dbReference type="VEuPathDB" id="VectorBase:HLOH_059560"/>
<accession>A0A9J6FQI3</accession>
<protein>
    <submittedName>
        <fullName evidence="1">Uncharacterized protein</fullName>
    </submittedName>
</protein>
<evidence type="ECO:0000313" key="2">
    <source>
        <dbReference type="Proteomes" id="UP000821853"/>
    </source>
</evidence>
<dbReference type="AlphaFoldDB" id="A0A9J6FQI3"/>
<dbReference type="Proteomes" id="UP000821853">
    <property type="component" value="Unassembled WGS sequence"/>
</dbReference>
<proteinExistence type="predicted"/>
<comment type="caution">
    <text evidence="1">The sequence shown here is derived from an EMBL/GenBank/DDBJ whole genome shotgun (WGS) entry which is preliminary data.</text>
</comment>
<dbReference type="PANTHER" id="PTHR31751:SF42">
    <property type="entry name" value="PROTEIN CBG10204"/>
    <property type="match status" value="1"/>
</dbReference>
<dbReference type="EMBL" id="JABSTR010000003">
    <property type="protein sequence ID" value="KAH9365095.1"/>
    <property type="molecule type" value="Genomic_DNA"/>
</dbReference>
<sequence length="448" mass="49945">MGLMTGFIYCLDRPGLSNSSADGSVVELDDVARCLAVGDSFSGSAHTSELVKESCGDHIYGVQNALSEAVLSTHLEAWKAEQADLFVTLKGQELRLLGDGRCDSPGHSAKYLTYNFVDAETSKVVHSIQVQVGEARMSFVFSFMSLPAPSQMEKAGFVKGLDDLRRADLKIAAITTDRHPSIRKQLRDHEPEVEHELDSWHVAKGLQKKLDAASKTKECSSLRGWIRNICNHLYFCVALSEGDVTMRLSVWKSLTRHIINVHDGHEGPFHTCLHDELPPHEWLDPGTPAYQKLVSIVLNPRLLKDIEQLSTASQTSCLESFHSLINQFAPKSAAYTPSVMRARTQLAILHHNENVVRDQATDASGNLQFHRKLPKSSKGWEVLCPVKTKATHKYVQKLLVASMEECALHSYCFMKLRKVSPQPAPMSAACPRLHIDVLKAKRMLRFKK</sequence>
<dbReference type="OMA" id="ECALHSY"/>